<keyword evidence="3" id="KW-0963">Cytoplasm</keyword>
<dbReference type="CDD" id="cd04301">
    <property type="entry name" value="NAT_SF"/>
    <property type="match status" value="1"/>
</dbReference>
<dbReference type="GO" id="GO:0005840">
    <property type="term" value="C:ribosome"/>
    <property type="evidence" value="ECO:0007669"/>
    <property type="project" value="UniProtKB-KW"/>
</dbReference>
<protein>
    <recommendedName>
        <fullName evidence="3">[Ribosomal protein bS18]-alanine N-acetyltransferase</fullName>
        <ecNumber evidence="3">2.3.1.266</ecNumber>
    </recommendedName>
</protein>
<reference evidence="5" key="1">
    <citation type="submission" date="2022-06" db="EMBL/GenBank/DDBJ databases">
        <title>Ornithinimicrobium JY.X270.</title>
        <authorList>
            <person name="Huang Y."/>
        </authorList>
    </citation>
    <scope>NUCLEOTIDE SEQUENCE</scope>
    <source>
        <strain evidence="5">JY.X270</strain>
    </source>
</reference>
<evidence type="ECO:0000313" key="6">
    <source>
        <dbReference type="Proteomes" id="UP001056535"/>
    </source>
</evidence>
<comment type="subcellular location">
    <subcellularLocation>
        <location evidence="3">Cytoplasm</location>
    </subcellularLocation>
</comment>
<dbReference type="Gene3D" id="3.40.630.30">
    <property type="match status" value="1"/>
</dbReference>
<evidence type="ECO:0000259" key="4">
    <source>
        <dbReference type="PROSITE" id="PS51186"/>
    </source>
</evidence>
<comment type="similarity">
    <text evidence="3">Belongs to the acetyltransferase family. RimI subfamily.</text>
</comment>
<feature type="domain" description="N-acetyltransferase" evidence="4">
    <location>
        <begin position="4"/>
        <end position="149"/>
    </location>
</feature>
<dbReference type="InterPro" id="IPR016181">
    <property type="entry name" value="Acyl_CoA_acyltransferase"/>
</dbReference>
<name>A0ABY4YKW9_9MICO</name>
<sequence length="152" mass="16939">MTGTQTRPMRWQDLPAVHRIEVDSFEQDAWSLGSFWGELAARPRRDYVVLDDESVLGYAGLDLAGETADVMTIAVDPQLRGQGHGVILLEWLLHRAVLAGARQVMLEVRADNEAAIGLYARYGFAEVHRRRGYYQPGGVDALIMRKEVGGDD</sequence>
<comment type="function">
    <text evidence="3">Acetylates the N-terminal alanine of ribosomal protein bS18.</text>
</comment>
<accession>A0ABY4YKW9</accession>
<keyword evidence="5" id="KW-0687">Ribonucleoprotein</keyword>
<dbReference type="PROSITE" id="PS51186">
    <property type="entry name" value="GNAT"/>
    <property type="match status" value="1"/>
</dbReference>
<gene>
    <name evidence="5" type="primary">rimI</name>
    <name evidence="5" type="ORF">NF557_04395</name>
</gene>
<dbReference type="PANTHER" id="PTHR43877">
    <property type="entry name" value="AMINOALKYLPHOSPHONATE N-ACETYLTRANSFERASE-RELATED-RELATED"/>
    <property type="match status" value="1"/>
</dbReference>
<evidence type="ECO:0000313" key="5">
    <source>
        <dbReference type="EMBL" id="USQ77160.1"/>
    </source>
</evidence>
<keyword evidence="5" id="KW-0689">Ribosomal protein</keyword>
<dbReference type="GO" id="GO:0008999">
    <property type="term" value="F:protein-N-terminal-alanine acetyltransferase activity"/>
    <property type="evidence" value="ECO:0007669"/>
    <property type="project" value="UniProtKB-EC"/>
</dbReference>
<dbReference type="Pfam" id="PF00583">
    <property type="entry name" value="Acetyltransf_1"/>
    <property type="match status" value="1"/>
</dbReference>
<dbReference type="Proteomes" id="UP001056535">
    <property type="component" value="Chromosome"/>
</dbReference>
<keyword evidence="6" id="KW-1185">Reference proteome</keyword>
<dbReference type="EC" id="2.3.1.266" evidence="3"/>
<evidence type="ECO:0000256" key="2">
    <source>
        <dbReference type="ARBA" id="ARBA00023315"/>
    </source>
</evidence>
<dbReference type="InterPro" id="IPR050832">
    <property type="entry name" value="Bact_Acetyltransf"/>
</dbReference>
<dbReference type="NCBIfam" id="TIGR01575">
    <property type="entry name" value="rimI"/>
    <property type="match status" value="1"/>
</dbReference>
<proteinExistence type="inferred from homology"/>
<evidence type="ECO:0000256" key="3">
    <source>
        <dbReference type="RuleBase" id="RU363094"/>
    </source>
</evidence>
<dbReference type="EMBL" id="CP099490">
    <property type="protein sequence ID" value="USQ77160.1"/>
    <property type="molecule type" value="Genomic_DNA"/>
</dbReference>
<keyword evidence="1 5" id="KW-0808">Transferase</keyword>
<dbReference type="RefSeq" id="WP_252622001.1">
    <property type="nucleotide sequence ID" value="NZ_CP099490.1"/>
</dbReference>
<evidence type="ECO:0000256" key="1">
    <source>
        <dbReference type="ARBA" id="ARBA00022679"/>
    </source>
</evidence>
<organism evidence="5 6">
    <name type="scientific">Ornithinimicrobium cryptoxanthini</name>
    <dbReference type="NCBI Taxonomy" id="2934161"/>
    <lineage>
        <taxon>Bacteria</taxon>
        <taxon>Bacillati</taxon>
        <taxon>Actinomycetota</taxon>
        <taxon>Actinomycetes</taxon>
        <taxon>Micrococcales</taxon>
        <taxon>Ornithinimicrobiaceae</taxon>
        <taxon>Ornithinimicrobium</taxon>
    </lineage>
</organism>
<comment type="catalytic activity">
    <reaction evidence="3">
        <text>N-terminal L-alanyl-[ribosomal protein bS18] + acetyl-CoA = N-terminal N(alpha)-acetyl-L-alanyl-[ribosomal protein bS18] + CoA + H(+)</text>
        <dbReference type="Rhea" id="RHEA:43756"/>
        <dbReference type="Rhea" id="RHEA-COMP:10676"/>
        <dbReference type="Rhea" id="RHEA-COMP:10677"/>
        <dbReference type="ChEBI" id="CHEBI:15378"/>
        <dbReference type="ChEBI" id="CHEBI:57287"/>
        <dbReference type="ChEBI" id="CHEBI:57288"/>
        <dbReference type="ChEBI" id="CHEBI:64718"/>
        <dbReference type="ChEBI" id="CHEBI:83683"/>
        <dbReference type="EC" id="2.3.1.266"/>
    </reaction>
</comment>
<keyword evidence="2 5" id="KW-0012">Acyltransferase</keyword>
<dbReference type="InterPro" id="IPR000182">
    <property type="entry name" value="GNAT_dom"/>
</dbReference>
<dbReference type="SUPFAM" id="SSF55729">
    <property type="entry name" value="Acyl-CoA N-acyltransferases (Nat)"/>
    <property type="match status" value="1"/>
</dbReference>
<dbReference type="InterPro" id="IPR006464">
    <property type="entry name" value="AcTrfase_RimI/Ard1"/>
</dbReference>